<keyword evidence="2" id="KW-1185">Reference proteome</keyword>
<dbReference type="RefSeq" id="WP_151077961.1">
    <property type="nucleotide sequence ID" value="NZ_CP047647.1"/>
</dbReference>
<evidence type="ECO:0000313" key="2">
    <source>
        <dbReference type="Proteomes" id="UP000326380"/>
    </source>
</evidence>
<accession>A0A7L5A031</accession>
<name>A0A7L5A031_9BACT</name>
<evidence type="ECO:0000313" key="1">
    <source>
        <dbReference type="EMBL" id="KAA9338434.1"/>
    </source>
</evidence>
<protein>
    <submittedName>
        <fullName evidence="1">Uncharacterized protein</fullName>
    </submittedName>
</protein>
<comment type="caution">
    <text evidence="1">The sequence shown here is derived from an EMBL/GenBank/DDBJ whole genome shotgun (WGS) entry which is preliminary data.</text>
</comment>
<reference evidence="1 2" key="1">
    <citation type="submission" date="2019-09" db="EMBL/GenBank/DDBJ databases">
        <title>Genome sequence of Hymenobacter sp. M3.</title>
        <authorList>
            <person name="Srinivasan S."/>
        </authorList>
    </citation>
    <scope>NUCLEOTIDE SEQUENCE [LARGE SCALE GENOMIC DNA]</scope>
    <source>
        <strain evidence="1 2">M3</strain>
    </source>
</reference>
<organism evidence="1 2">
    <name type="scientific">Hymenobacter busanensis</name>
    <dbReference type="NCBI Taxonomy" id="2607656"/>
    <lineage>
        <taxon>Bacteria</taxon>
        <taxon>Pseudomonadati</taxon>
        <taxon>Bacteroidota</taxon>
        <taxon>Cytophagia</taxon>
        <taxon>Cytophagales</taxon>
        <taxon>Hymenobacteraceae</taxon>
        <taxon>Hymenobacter</taxon>
    </lineage>
</organism>
<dbReference type="AlphaFoldDB" id="A0A7L5A031"/>
<dbReference type="Proteomes" id="UP000326380">
    <property type="component" value="Unassembled WGS sequence"/>
</dbReference>
<dbReference type="EMBL" id="VTWU01000002">
    <property type="protein sequence ID" value="KAA9338434.1"/>
    <property type="molecule type" value="Genomic_DNA"/>
</dbReference>
<proteinExistence type="predicted"/>
<sequence>MIALNEYIAALNQHRQRLLPCTAPPEFSADLLYGAALFNRYLDQRDTLSHDPNNGYAELCGTLYNARSRAPRDLAQYILKQLQASPAHEAIQTDPDLRVAAVSATTKAFVVRLSSTPVPHNAQEYTRYRCLP</sequence>
<gene>
    <name evidence="1" type="ORF">F0P96_06270</name>
</gene>